<keyword evidence="1" id="KW-0812">Transmembrane</keyword>
<organism evidence="2 3">
    <name type="scientific">Halotalea alkalilenta</name>
    <dbReference type="NCBI Taxonomy" id="376489"/>
    <lineage>
        <taxon>Bacteria</taxon>
        <taxon>Pseudomonadati</taxon>
        <taxon>Pseudomonadota</taxon>
        <taxon>Gammaproteobacteria</taxon>
        <taxon>Oceanospirillales</taxon>
        <taxon>Halomonadaceae</taxon>
        <taxon>Halotalea</taxon>
    </lineage>
</organism>
<keyword evidence="1" id="KW-0472">Membrane</keyword>
<keyword evidence="1" id="KW-1133">Transmembrane helix</keyword>
<evidence type="ECO:0000313" key="3">
    <source>
        <dbReference type="Proteomes" id="UP000077875"/>
    </source>
</evidence>
<dbReference type="AlphaFoldDB" id="A0A172YIT7"/>
<dbReference type="Proteomes" id="UP000077875">
    <property type="component" value="Chromosome"/>
</dbReference>
<sequence length="127" mass="13998">MVYVLYLLQPVTGFTALVGIVIAHLARASHPLERAHRRRQLELFWVGFPLGLLSLALLVCGAWRTLIVLFDVRIESSDLLFSLSMVALGATSSVALLCWWLVQCLRGWRALESGLPPGGSTLAAHFK</sequence>
<accession>A0A172YIT7</accession>
<feature type="transmembrane region" description="Helical" evidence="1">
    <location>
        <begin position="43"/>
        <end position="67"/>
    </location>
</feature>
<dbReference type="KEGG" id="haa:A5892_17075"/>
<dbReference type="EMBL" id="CP015243">
    <property type="protein sequence ID" value="ANF58965.1"/>
    <property type="molecule type" value="Genomic_DNA"/>
</dbReference>
<dbReference type="STRING" id="376489.A5892_17075"/>
<feature type="transmembrane region" description="Helical" evidence="1">
    <location>
        <begin position="6"/>
        <end position="23"/>
    </location>
</feature>
<gene>
    <name evidence="2" type="ORF">A5892_17075</name>
</gene>
<proteinExistence type="predicted"/>
<keyword evidence="3" id="KW-1185">Reference proteome</keyword>
<protein>
    <submittedName>
        <fullName evidence="2">Uncharacterized protein</fullName>
    </submittedName>
</protein>
<evidence type="ECO:0000313" key="2">
    <source>
        <dbReference type="EMBL" id="ANF58965.1"/>
    </source>
</evidence>
<feature type="transmembrane region" description="Helical" evidence="1">
    <location>
        <begin position="79"/>
        <end position="102"/>
    </location>
</feature>
<name>A0A172YIT7_9GAMM</name>
<evidence type="ECO:0000256" key="1">
    <source>
        <dbReference type="SAM" id="Phobius"/>
    </source>
</evidence>
<reference evidence="2 3" key="1">
    <citation type="submission" date="2016-04" db="EMBL/GenBank/DDBJ databases">
        <title>Complete Genome Sequence of Halotalea alkalilenta IHB B 13600.</title>
        <authorList>
            <person name="Swarnkar M.K."/>
            <person name="Sharma A."/>
            <person name="Kaushal K."/>
            <person name="Soni R."/>
            <person name="Rana S."/>
            <person name="Singh A.K."/>
            <person name="Gulati A."/>
        </authorList>
    </citation>
    <scope>NUCLEOTIDE SEQUENCE [LARGE SCALE GENOMIC DNA]</scope>
    <source>
        <strain evidence="2 3">IHB B 13600</strain>
    </source>
</reference>